<dbReference type="Gene3D" id="3.40.640.10">
    <property type="entry name" value="Type I PLP-dependent aspartate aminotransferase-like (Major domain)"/>
    <property type="match status" value="1"/>
</dbReference>
<sequence>MNPNIESLHSYPFQKLAKLKEGITPPAELNPIFLSIGEPKHAPPKFALETLKNNLAFLSNYPVTSGTPELRETAARWCEKRYKLSENQVSVDQVLSVNGTREALFSIAQAVIDHGKTTEKPVVISPNPFYQIYEGAALLANAEPYYLNCDRDNHFLPDLNSVPDDIWERCQLFYFCNPGNPTGSVAPLDYLQQLIKLSEKHDFIIASDECYSEIYFDEPPVGILEACNTLGNTEFKRCIVFQSLSKRSNLPGLRSGFVVGDKQLISSYLKYRTYHGCAMPVPSQLASIDAWNDERHVEANRKAYKEKFDKVIPILKQTFDVIKPDAAFFLWLPVPIDEETFTRELFAKQNVTVLPGSYLARDSKGQNPGKNFVRIALVAELDECIEAANRLVEFAQEHL</sequence>
<dbReference type="RefSeq" id="WP_353302126.1">
    <property type="nucleotide sequence ID" value="NZ_BAABWN010000003.1"/>
</dbReference>
<dbReference type="InterPro" id="IPR015422">
    <property type="entry name" value="PyrdxlP-dep_Trfase_small"/>
</dbReference>
<evidence type="ECO:0000256" key="3">
    <source>
        <dbReference type="ARBA" id="ARBA00022679"/>
    </source>
</evidence>
<organism evidence="5 6">
    <name type="scientific">Sessilibacter corallicola</name>
    <dbReference type="NCBI Taxonomy" id="2904075"/>
    <lineage>
        <taxon>Bacteria</taxon>
        <taxon>Pseudomonadati</taxon>
        <taxon>Pseudomonadota</taxon>
        <taxon>Gammaproteobacteria</taxon>
        <taxon>Cellvibrionales</taxon>
        <taxon>Cellvibrionaceae</taxon>
        <taxon>Sessilibacter</taxon>
    </lineage>
</organism>
<dbReference type="EMBL" id="BAABWN010000003">
    <property type="protein sequence ID" value="GAA6167520.1"/>
    <property type="molecule type" value="Genomic_DNA"/>
</dbReference>
<accession>A0ABQ0A7E5</accession>
<dbReference type="CDD" id="cd00609">
    <property type="entry name" value="AAT_like"/>
    <property type="match status" value="1"/>
</dbReference>
<dbReference type="SUPFAM" id="SSF53383">
    <property type="entry name" value="PLP-dependent transferases"/>
    <property type="match status" value="1"/>
</dbReference>
<keyword evidence="3" id="KW-0808">Transferase</keyword>
<dbReference type="InterPro" id="IPR019878">
    <property type="entry name" value="DapC_beta/gammaproteobac"/>
</dbReference>
<protein>
    <submittedName>
        <fullName evidence="5">Succinyldiaminopimelate transaminase</fullName>
    </submittedName>
</protein>
<dbReference type="InterPro" id="IPR015421">
    <property type="entry name" value="PyrdxlP-dep_Trfase_major"/>
</dbReference>
<proteinExistence type="predicted"/>
<dbReference type="InterPro" id="IPR004839">
    <property type="entry name" value="Aminotransferase_I/II_large"/>
</dbReference>
<comment type="cofactor">
    <cofactor evidence="1">
        <name>pyridoxal 5'-phosphate</name>
        <dbReference type="ChEBI" id="CHEBI:597326"/>
    </cofactor>
</comment>
<comment type="caution">
    <text evidence="5">The sequence shown here is derived from an EMBL/GenBank/DDBJ whole genome shotgun (WGS) entry which is preliminary data.</text>
</comment>
<dbReference type="PANTHER" id="PTHR42832:SF3">
    <property type="entry name" value="L-GLUTAMINE--4-(METHYLSULFANYL)-2-OXOBUTANOATE AMINOTRANSFERASE"/>
    <property type="match status" value="1"/>
</dbReference>
<evidence type="ECO:0000313" key="6">
    <source>
        <dbReference type="Proteomes" id="UP001465153"/>
    </source>
</evidence>
<evidence type="ECO:0000256" key="2">
    <source>
        <dbReference type="ARBA" id="ARBA00022576"/>
    </source>
</evidence>
<keyword evidence="6" id="KW-1185">Reference proteome</keyword>
<evidence type="ECO:0000256" key="1">
    <source>
        <dbReference type="ARBA" id="ARBA00001933"/>
    </source>
</evidence>
<keyword evidence="2" id="KW-0032">Aminotransferase</keyword>
<dbReference type="InterPro" id="IPR050881">
    <property type="entry name" value="LL-DAP_aminotransferase"/>
</dbReference>
<name>A0ABQ0A7E5_9GAMM</name>
<dbReference type="Gene3D" id="3.90.1150.10">
    <property type="entry name" value="Aspartate Aminotransferase, domain 1"/>
    <property type="match status" value="1"/>
</dbReference>
<evidence type="ECO:0000313" key="5">
    <source>
        <dbReference type="EMBL" id="GAA6167520.1"/>
    </source>
</evidence>
<dbReference type="Proteomes" id="UP001465153">
    <property type="component" value="Unassembled WGS sequence"/>
</dbReference>
<feature type="domain" description="Aminotransferase class I/classII large" evidence="4">
    <location>
        <begin position="32"/>
        <end position="382"/>
    </location>
</feature>
<gene>
    <name evidence="5" type="primary">dapC</name>
    <name evidence="5" type="ORF">NBRC116591_13300</name>
</gene>
<reference evidence="5 6" key="1">
    <citation type="submission" date="2024-04" db="EMBL/GenBank/DDBJ databases">
        <title>Draft genome sequence of Sessilibacter corallicola NBRC 116591.</title>
        <authorList>
            <person name="Miyakawa T."/>
            <person name="Kusuya Y."/>
            <person name="Miura T."/>
        </authorList>
    </citation>
    <scope>NUCLEOTIDE SEQUENCE [LARGE SCALE GENOMIC DNA]</scope>
    <source>
        <strain evidence="5 6">KU-00831-HH</strain>
    </source>
</reference>
<evidence type="ECO:0000259" key="4">
    <source>
        <dbReference type="Pfam" id="PF00155"/>
    </source>
</evidence>
<dbReference type="PANTHER" id="PTHR42832">
    <property type="entry name" value="AMINO ACID AMINOTRANSFERASE"/>
    <property type="match status" value="1"/>
</dbReference>
<dbReference type="Pfam" id="PF00155">
    <property type="entry name" value="Aminotran_1_2"/>
    <property type="match status" value="1"/>
</dbReference>
<dbReference type="InterPro" id="IPR015424">
    <property type="entry name" value="PyrdxlP-dep_Trfase"/>
</dbReference>
<dbReference type="NCBIfam" id="TIGR03538">
    <property type="entry name" value="DapC_gpp"/>
    <property type="match status" value="1"/>
</dbReference>